<feature type="compositionally biased region" description="Pro residues" evidence="1">
    <location>
        <begin position="1"/>
        <end position="11"/>
    </location>
</feature>
<evidence type="ECO:0000313" key="3">
    <source>
        <dbReference type="Proteomes" id="UP000186817"/>
    </source>
</evidence>
<dbReference type="Proteomes" id="UP000186817">
    <property type="component" value="Unassembled WGS sequence"/>
</dbReference>
<protein>
    <submittedName>
        <fullName evidence="2">Uncharacterized protein</fullName>
    </submittedName>
</protein>
<name>A0A1Q9EWK4_SYMMI</name>
<evidence type="ECO:0000256" key="1">
    <source>
        <dbReference type="SAM" id="MobiDB-lite"/>
    </source>
</evidence>
<feature type="region of interest" description="Disordered" evidence="1">
    <location>
        <begin position="417"/>
        <end position="445"/>
    </location>
</feature>
<evidence type="ECO:0000313" key="2">
    <source>
        <dbReference type="EMBL" id="OLQ11743.1"/>
    </source>
</evidence>
<feature type="region of interest" description="Disordered" evidence="1">
    <location>
        <begin position="1"/>
        <end position="21"/>
    </location>
</feature>
<dbReference type="OrthoDB" id="418329at2759"/>
<organism evidence="2 3">
    <name type="scientific">Symbiodinium microadriaticum</name>
    <name type="common">Dinoflagellate</name>
    <name type="synonym">Zooxanthella microadriatica</name>
    <dbReference type="NCBI Taxonomy" id="2951"/>
    <lineage>
        <taxon>Eukaryota</taxon>
        <taxon>Sar</taxon>
        <taxon>Alveolata</taxon>
        <taxon>Dinophyceae</taxon>
        <taxon>Suessiales</taxon>
        <taxon>Symbiodiniaceae</taxon>
        <taxon>Symbiodinium</taxon>
    </lineage>
</organism>
<feature type="compositionally biased region" description="Polar residues" evidence="1">
    <location>
        <begin position="549"/>
        <end position="569"/>
    </location>
</feature>
<feature type="region of interest" description="Disordered" evidence="1">
    <location>
        <begin position="538"/>
        <end position="571"/>
    </location>
</feature>
<gene>
    <name evidence="2" type="ORF">AK812_SmicGene4388</name>
</gene>
<keyword evidence="3" id="KW-1185">Reference proteome</keyword>
<dbReference type="EMBL" id="LSRX01000054">
    <property type="protein sequence ID" value="OLQ11743.1"/>
    <property type="molecule type" value="Genomic_DNA"/>
</dbReference>
<sequence length="609" mass="68674">MTNPAPTPIPPTISSRPSTDTYPHMVLREPFTIDGFRLAWPAEQFRNKGPTALDDVRRETPVSEIPQFGFITCRRFTGFPVLSMALPPLTRLGADNVSMLPPGNHPYAAFAPHTPWEISYDGVLYLDQVLNSPTIRSTLMPFGLFVDFPVYHNSQRTLEERVLLLGVPNNFHDPQTTLIYSMVWHTITASLSELHHTSVEARFDRLRGWCLFSLDVHRVSVNYSYINWISVFMRLISDAIIDCAWAMLPPNMRTYFAGHPDMAPYFTAEPPSYVLRRKRCQYDEPTTVCSPKKLELNLYVARFGPGSNMDPRRASELKHDKIEQYPDTQPMEEDDPIEPATAPSQSSDAVLPAARALAEMTGVEPDSVEGRLLKQRRRQYDEQTAQVAVEVLAFRRAQEQMGLARLRTQFSNAIQHREARRRALSAAQRQHENRKRPAESSSVESKVQKVKGFGIVFSAGISGHQSEAPPPQQQPVLFGGKPAHIFEPSVKDGEMMVYTPALPDGASLRVQAMGPNQGQATDQGWWAKQSGWDKNSPHPWGNKAKQPSGWDNQSGWDKSQETWGQSTNKVPWKEDSHEDEYLRGCLKCGNKGYLRNGLCLNENCVAWTS</sequence>
<proteinExistence type="predicted"/>
<feature type="compositionally biased region" description="Basic and acidic residues" evidence="1">
    <location>
        <begin position="429"/>
        <end position="438"/>
    </location>
</feature>
<reference evidence="2 3" key="1">
    <citation type="submission" date="2016-02" db="EMBL/GenBank/DDBJ databases">
        <title>Genome analysis of coral dinoflagellate symbionts highlights evolutionary adaptations to a symbiotic lifestyle.</title>
        <authorList>
            <person name="Aranda M."/>
            <person name="Li Y."/>
            <person name="Liew Y.J."/>
            <person name="Baumgarten S."/>
            <person name="Simakov O."/>
            <person name="Wilson M."/>
            <person name="Piel J."/>
            <person name="Ashoor H."/>
            <person name="Bougouffa S."/>
            <person name="Bajic V.B."/>
            <person name="Ryu T."/>
            <person name="Ravasi T."/>
            <person name="Bayer T."/>
            <person name="Micklem G."/>
            <person name="Kim H."/>
            <person name="Bhak J."/>
            <person name="Lajeunesse T.C."/>
            <person name="Voolstra C.R."/>
        </authorList>
    </citation>
    <scope>NUCLEOTIDE SEQUENCE [LARGE SCALE GENOMIC DNA]</scope>
    <source>
        <strain evidence="2 3">CCMP2467</strain>
    </source>
</reference>
<feature type="region of interest" description="Disordered" evidence="1">
    <location>
        <begin position="327"/>
        <end position="347"/>
    </location>
</feature>
<comment type="caution">
    <text evidence="2">The sequence shown here is derived from an EMBL/GenBank/DDBJ whole genome shotgun (WGS) entry which is preliminary data.</text>
</comment>
<dbReference type="AlphaFoldDB" id="A0A1Q9EWK4"/>
<accession>A0A1Q9EWK4</accession>